<feature type="transmembrane region" description="Helical" evidence="7">
    <location>
        <begin position="271"/>
        <end position="290"/>
    </location>
</feature>
<keyword evidence="2" id="KW-0813">Transport</keyword>
<feature type="transmembrane region" description="Helical" evidence="7">
    <location>
        <begin position="59"/>
        <end position="80"/>
    </location>
</feature>
<organism evidence="9 10">
    <name type="scientific">Nocardioides bigeumensis</name>
    <dbReference type="NCBI Taxonomy" id="433657"/>
    <lineage>
        <taxon>Bacteria</taxon>
        <taxon>Bacillati</taxon>
        <taxon>Actinomycetota</taxon>
        <taxon>Actinomycetes</taxon>
        <taxon>Propionibacteriales</taxon>
        <taxon>Nocardioidaceae</taxon>
        <taxon>Nocardioides</taxon>
    </lineage>
</organism>
<dbReference type="InterPro" id="IPR036259">
    <property type="entry name" value="MFS_trans_sf"/>
</dbReference>
<dbReference type="SUPFAM" id="SSF53335">
    <property type="entry name" value="S-adenosyl-L-methionine-dependent methyltransferases"/>
    <property type="match status" value="1"/>
</dbReference>
<dbReference type="Proteomes" id="UP001500575">
    <property type="component" value="Unassembled WGS sequence"/>
</dbReference>
<keyword evidence="5 7" id="KW-1133">Transmembrane helix</keyword>
<feature type="transmembrane region" description="Helical" evidence="7">
    <location>
        <begin position="240"/>
        <end position="259"/>
    </location>
</feature>
<dbReference type="PANTHER" id="PTHR23513">
    <property type="entry name" value="INTEGRAL MEMBRANE EFFLUX PROTEIN-RELATED"/>
    <property type="match status" value="1"/>
</dbReference>
<evidence type="ECO:0000256" key="6">
    <source>
        <dbReference type="ARBA" id="ARBA00023136"/>
    </source>
</evidence>
<feature type="domain" description="Methyltransferase type 11" evidence="8">
    <location>
        <begin position="436"/>
        <end position="533"/>
    </location>
</feature>
<dbReference type="InterPro" id="IPR010290">
    <property type="entry name" value="TM_effector"/>
</dbReference>
<dbReference type="InterPro" id="IPR013216">
    <property type="entry name" value="Methyltransf_11"/>
</dbReference>
<gene>
    <name evidence="9" type="ORF">GCM10009843_18020</name>
</gene>
<accession>A0ABN2Y6E5</accession>
<keyword evidence="6 7" id="KW-0472">Membrane</keyword>
<evidence type="ECO:0000256" key="1">
    <source>
        <dbReference type="ARBA" id="ARBA00004651"/>
    </source>
</evidence>
<sequence>MLGQLGYWMTTTWLQWSVSLDTDGDPMALGLLYFVTLVPLLVLSPWAGAMADRRNRARIIACSQGVIAVLCAAFVLQIVLLPDLTLPGTFAFAFGIGTMLAVSAPAGQSLVATLVPRTDLTSAIGMQSMSMNVARIAGPSLTGLLLAGSRSSAPVVVYAVAAAVSAWTAWRLPAVARPPMAEAAAPAWRRVLSGVRYVRQHPPCGLALVMLAVTSIFGASYVALLPAIATERLGGGSGTFTALVGATGIGAVLGVLVTSWRDGGIATPWRIGLLMVLLGTGVTLLGALTVPWVSLVVAALTGGVNFAIMTSTNGLLNASADDQHRGRVMSLYVLAWAGLVPVGAVLLAALASATSLRTAFAAAGLLLVLLTFVLLGWHHRATGRWDVPVQAAARAFDAARYSHGHQPAVLSAHGQRTAHDSCAYLLPHLRPGQRVLDVGCGPGSITLDLAALVQPGRVTGLEPTEAPLVEARLRAVARGDSTSQFATGDVYDLPFPAATFDVVHAHQVLQHLEDPVAALREMWRVCKPGGVLAVRDVDYGTMTWSPPDAGVARWHSLYCSMARENGAEPHAGRFLDTWARHADIAHSTATTSVWTYANAASTRWYAARQASRVLDSAFAGHARARGLDLEDLRSLAASWIAWGEADGARLTMTHGELIAVKHPQPVVPLQVTSVVSRFLTSKEGADLGVSQVSRLLTHAGVGALDPMALNLTARVTRTLHEEQLREGSSAPLDRLVDTLALRDDDTKRAILDRALADVGYRLEASGVRPASS</sequence>
<feature type="transmembrane region" description="Helical" evidence="7">
    <location>
        <begin position="328"/>
        <end position="353"/>
    </location>
</feature>
<dbReference type="InterPro" id="IPR029063">
    <property type="entry name" value="SAM-dependent_MTases_sf"/>
</dbReference>
<evidence type="ECO:0000256" key="7">
    <source>
        <dbReference type="SAM" id="Phobius"/>
    </source>
</evidence>
<dbReference type="CDD" id="cd02440">
    <property type="entry name" value="AdoMet_MTases"/>
    <property type="match status" value="1"/>
</dbReference>
<dbReference type="Pfam" id="PF08241">
    <property type="entry name" value="Methyltransf_11"/>
    <property type="match status" value="1"/>
</dbReference>
<evidence type="ECO:0000313" key="10">
    <source>
        <dbReference type="Proteomes" id="UP001500575"/>
    </source>
</evidence>
<dbReference type="PANTHER" id="PTHR23513:SF11">
    <property type="entry name" value="STAPHYLOFERRIN A TRANSPORTER"/>
    <property type="match status" value="1"/>
</dbReference>
<dbReference type="Pfam" id="PF05977">
    <property type="entry name" value="MFS_3"/>
    <property type="match status" value="1"/>
</dbReference>
<comment type="caution">
    <text evidence="9">The sequence shown here is derived from an EMBL/GenBank/DDBJ whole genome shotgun (WGS) entry which is preliminary data.</text>
</comment>
<comment type="subcellular location">
    <subcellularLocation>
        <location evidence="1">Cell membrane</location>
        <topology evidence="1">Multi-pass membrane protein</topology>
    </subcellularLocation>
</comment>
<reference evidence="9 10" key="1">
    <citation type="journal article" date="2019" name="Int. J. Syst. Evol. Microbiol.">
        <title>The Global Catalogue of Microorganisms (GCM) 10K type strain sequencing project: providing services to taxonomists for standard genome sequencing and annotation.</title>
        <authorList>
            <consortium name="The Broad Institute Genomics Platform"/>
            <consortium name="The Broad Institute Genome Sequencing Center for Infectious Disease"/>
            <person name="Wu L."/>
            <person name="Ma J."/>
        </authorList>
    </citation>
    <scope>NUCLEOTIDE SEQUENCE [LARGE SCALE GENOMIC DNA]</scope>
    <source>
        <strain evidence="9 10">JCM 16021</strain>
    </source>
</reference>
<dbReference type="SUPFAM" id="SSF103473">
    <property type="entry name" value="MFS general substrate transporter"/>
    <property type="match status" value="1"/>
</dbReference>
<evidence type="ECO:0000313" key="9">
    <source>
        <dbReference type="EMBL" id="GAA2122687.1"/>
    </source>
</evidence>
<feature type="transmembrane region" description="Helical" evidence="7">
    <location>
        <begin position="92"/>
        <end position="111"/>
    </location>
</feature>
<feature type="transmembrane region" description="Helical" evidence="7">
    <location>
        <begin position="296"/>
        <end position="316"/>
    </location>
</feature>
<evidence type="ECO:0000259" key="8">
    <source>
        <dbReference type="Pfam" id="PF08241"/>
    </source>
</evidence>
<dbReference type="Gene3D" id="3.40.50.150">
    <property type="entry name" value="Vaccinia Virus protein VP39"/>
    <property type="match status" value="1"/>
</dbReference>
<evidence type="ECO:0000256" key="3">
    <source>
        <dbReference type="ARBA" id="ARBA00022475"/>
    </source>
</evidence>
<keyword evidence="3" id="KW-1003">Cell membrane</keyword>
<evidence type="ECO:0000256" key="5">
    <source>
        <dbReference type="ARBA" id="ARBA00022989"/>
    </source>
</evidence>
<evidence type="ECO:0000256" key="2">
    <source>
        <dbReference type="ARBA" id="ARBA00022448"/>
    </source>
</evidence>
<proteinExistence type="predicted"/>
<keyword evidence="10" id="KW-1185">Reference proteome</keyword>
<dbReference type="CDD" id="cd06173">
    <property type="entry name" value="MFS_MefA_like"/>
    <property type="match status" value="1"/>
</dbReference>
<name>A0ABN2Y6E5_9ACTN</name>
<feature type="transmembrane region" description="Helical" evidence="7">
    <location>
        <begin position="27"/>
        <end position="47"/>
    </location>
</feature>
<dbReference type="Gene3D" id="1.20.1250.20">
    <property type="entry name" value="MFS general substrate transporter like domains"/>
    <property type="match status" value="1"/>
</dbReference>
<protein>
    <recommendedName>
        <fullName evidence="8">Methyltransferase type 11 domain-containing protein</fullName>
    </recommendedName>
</protein>
<evidence type="ECO:0000256" key="4">
    <source>
        <dbReference type="ARBA" id="ARBA00022692"/>
    </source>
</evidence>
<dbReference type="EMBL" id="BAAAQQ010000009">
    <property type="protein sequence ID" value="GAA2122687.1"/>
    <property type="molecule type" value="Genomic_DNA"/>
</dbReference>
<feature type="transmembrane region" description="Helical" evidence="7">
    <location>
        <begin position="206"/>
        <end position="228"/>
    </location>
</feature>
<keyword evidence="4 7" id="KW-0812">Transmembrane</keyword>
<feature type="transmembrane region" description="Helical" evidence="7">
    <location>
        <begin position="359"/>
        <end position="377"/>
    </location>
</feature>